<keyword evidence="6" id="KW-0325">Glycoprotein</keyword>
<evidence type="ECO:0000256" key="2">
    <source>
        <dbReference type="ARBA" id="ARBA00022729"/>
    </source>
</evidence>
<organism evidence="10 11">
    <name type="scientific">Albula glossodonta</name>
    <name type="common">roundjaw bonefish</name>
    <dbReference type="NCBI Taxonomy" id="121402"/>
    <lineage>
        <taxon>Eukaryota</taxon>
        <taxon>Metazoa</taxon>
        <taxon>Chordata</taxon>
        <taxon>Craniata</taxon>
        <taxon>Vertebrata</taxon>
        <taxon>Euteleostomi</taxon>
        <taxon>Actinopterygii</taxon>
        <taxon>Neopterygii</taxon>
        <taxon>Teleostei</taxon>
        <taxon>Albuliformes</taxon>
        <taxon>Albulidae</taxon>
        <taxon>Albula</taxon>
    </lineage>
</organism>
<evidence type="ECO:0000256" key="5">
    <source>
        <dbReference type="ARBA" id="ARBA00023170"/>
    </source>
</evidence>
<gene>
    <name evidence="10" type="ORF">JZ751_027744</name>
</gene>
<feature type="domain" description="TIR" evidence="9">
    <location>
        <begin position="74"/>
        <end position="218"/>
    </location>
</feature>
<comment type="caution">
    <text evidence="10">The sequence shown here is derived from an EMBL/GenBank/DDBJ whole genome shotgun (WGS) entry which is preliminary data.</text>
</comment>
<proteinExistence type="predicted"/>
<name>A0A8T2PDN9_9TELE</name>
<dbReference type="SUPFAM" id="SSF52200">
    <property type="entry name" value="Toll/Interleukin receptor TIR domain"/>
    <property type="match status" value="1"/>
</dbReference>
<dbReference type="PANTHER" id="PTHR47410">
    <property type="entry name" value="TOLL-LIKE RECEPTOR 7-RELATED"/>
    <property type="match status" value="1"/>
</dbReference>
<dbReference type="GO" id="GO:0038187">
    <property type="term" value="F:pattern recognition receptor activity"/>
    <property type="evidence" value="ECO:0007669"/>
    <property type="project" value="TreeGrafter"/>
</dbReference>
<evidence type="ECO:0000313" key="10">
    <source>
        <dbReference type="EMBL" id="KAG9349301.1"/>
    </source>
</evidence>
<dbReference type="InterPro" id="IPR000157">
    <property type="entry name" value="TIR_dom"/>
</dbReference>
<evidence type="ECO:0000256" key="6">
    <source>
        <dbReference type="ARBA" id="ARBA00023180"/>
    </source>
</evidence>
<dbReference type="InterPro" id="IPR035897">
    <property type="entry name" value="Toll_tir_struct_dom_sf"/>
</dbReference>
<keyword evidence="2" id="KW-0732">Signal</keyword>
<protein>
    <recommendedName>
        <fullName evidence="9">TIR domain-containing protein</fullName>
    </recommendedName>
</protein>
<dbReference type="AlphaFoldDB" id="A0A8T2PDN9"/>
<keyword evidence="11" id="KW-1185">Reference proteome</keyword>
<dbReference type="GO" id="GO:0032755">
    <property type="term" value="P:positive regulation of interleukin-6 production"/>
    <property type="evidence" value="ECO:0007669"/>
    <property type="project" value="TreeGrafter"/>
</dbReference>
<evidence type="ECO:0000256" key="1">
    <source>
        <dbReference type="ARBA" id="ARBA00022692"/>
    </source>
</evidence>
<evidence type="ECO:0000256" key="3">
    <source>
        <dbReference type="ARBA" id="ARBA00022989"/>
    </source>
</evidence>
<evidence type="ECO:0000313" key="11">
    <source>
        <dbReference type="Proteomes" id="UP000824540"/>
    </source>
</evidence>
<evidence type="ECO:0000259" key="9">
    <source>
        <dbReference type="PROSITE" id="PS50104"/>
    </source>
</evidence>
<dbReference type="FunFam" id="3.40.50.10140:FF:000003">
    <property type="entry name" value="Toll-like receptor 7"/>
    <property type="match status" value="1"/>
</dbReference>
<dbReference type="SMART" id="SM00255">
    <property type="entry name" value="TIR"/>
    <property type="match status" value="1"/>
</dbReference>
<evidence type="ECO:0000256" key="7">
    <source>
        <dbReference type="ARBA" id="ARBA00046288"/>
    </source>
</evidence>
<dbReference type="GO" id="GO:0012505">
    <property type="term" value="C:endomembrane system"/>
    <property type="evidence" value="ECO:0007669"/>
    <property type="project" value="UniProtKB-SubCell"/>
</dbReference>
<keyword evidence="3 8" id="KW-1133">Transmembrane helix</keyword>
<dbReference type="Proteomes" id="UP000824540">
    <property type="component" value="Unassembled WGS sequence"/>
</dbReference>
<dbReference type="OrthoDB" id="10006997at2759"/>
<comment type="subcellular location">
    <subcellularLocation>
        <location evidence="7">Endomembrane system</location>
        <topology evidence="7">Single-pass type I membrane protein</topology>
    </subcellularLocation>
</comment>
<evidence type="ECO:0000256" key="8">
    <source>
        <dbReference type="SAM" id="Phobius"/>
    </source>
</evidence>
<dbReference type="Pfam" id="PF01582">
    <property type="entry name" value="TIR"/>
    <property type="match status" value="1"/>
</dbReference>
<dbReference type="GO" id="GO:0005886">
    <property type="term" value="C:plasma membrane"/>
    <property type="evidence" value="ECO:0007669"/>
    <property type="project" value="TreeGrafter"/>
</dbReference>
<dbReference type="GO" id="GO:0002224">
    <property type="term" value="P:toll-like receptor signaling pathway"/>
    <property type="evidence" value="ECO:0007669"/>
    <property type="project" value="TreeGrafter"/>
</dbReference>
<dbReference type="PROSITE" id="PS50104">
    <property type="entry name" value="TIR"/>
    <property type="match status" value="1"/>
</dbReference>
<keyword evidence="4 8" id="KW-0472">Membrane</keyword>
<sequence length="251" mass="29630">MPAQRQHDSVIKVDIKECIDNEITFLLHFLSALFIVITMISATAMHLFYWDASYILHYWRAKLKGYHRLESTDNVYDAFITYDTKDQLVSDWVMNHLRVEVEEGGDKLSAICLEERDWIPGVPVIENLSQSIRQSRKTVFVLTEAYVRSGTFKMAVYLAHQRLLEDNDDVIVLLLLEPVLCNSHFLRLRRRLCDQSVLEWPQNPSAEQWFWQCLRNSIRMDNHAFYSKQYSRYFTSKENQSNQYSSHFSSS</sequence>
<dbReference type="PRINTS" id="PR01537">
    <property type="entry name" value="INTRLKN1R1F"/>
</dbReference>
<dbReference type="GO" id="GO:0051607">
    <property type="term" value="P:defense response to virus"/>
    <property type="evidence" value="ECO:0007669"/>
    <property type="project" value="TreeGrafter"/>
</dbReference>
<dbReference type="GO" id="GO:0007249">
    <property type="term" value="P:canonical NF-kappaB signal transduction"/>
    <property type="evidence" value="ECO:0007669"/>
    <property type="project" value="TreeGrafter"/>
</dbReference>
<feature type="transmembrane region" description="Helical" evidence="8">
    <location>
        <begin position="25"/>
        <end position="50"/>
    </location>
</feature>
<dbReference type="EMBL" id="JAFBMS010000009">
    <property type="protein sequence ID" value="KAG9349301.1"/>
    <property type="molecule type" value="Genomic_DNA"/>
</dbReference>
<dbReference type="PANTHER" id="PTHR47410:SF1">
    <property type="entry name" value="TOLL-LIKE RECEPTOR 8"/>
    <property type="match status" value="1"/>
</dbReference>
<accession>A0A8T2PDN9</accession>
<evidence type="ECO:0000256" key="4">
    <source>
        <dbReference type="ARBA" id="ARBA00023136"/>
    </source>
</evidence>
<reference evidence="10" key="1">
    <citation type="thesis" date="2021" institute="BYU ScholarsArchive" country="Provo, UT, USA">
        <title>Applications of and Algorithms for Genome Assembly and Genomic Analyses with an Emphasis on Marine Teleosts.</title>
        <authorList>
            <person name="Pickett B.D."/>
        </authorList>
    </citation>
    <scope>NUCLEOTIDE SEQUENCE</scope>
    <source>
        <strain evidence="10">HI-2016</strain>
    </source>
</reference>
<dbReference type="Gene3D" id="3.40.50.10140">
    <property type="entry name" value="Toll/interleukin-1 receptor homology (TIR) domain"/>
    <property type="match status" value="1"/>
</dbReference>
<keyword evidence="5" id="KW-0675">Receptor</keyword>
<keyword evidence="1 8" id="KW-0812">Transmembrane</keyword>